<dbReference type="Pfam" id="PF08558">
    <property type="entry name" value="TRF"/>
    <property type="match status" value="1"/>
</dbReference>
<feature type="compositionally biased region" description="Basic and acidic residues" evidence="7">
    <location>
        <begin position="294"/>
        <end position="303"/>
    </location>
</feature>
<dbReference type="SMART" id="SM00717">
    <property type="entry name" value="SANT"/>
    <property type="match status" value="1"/>
</dbReference>
<dbReference type="PROSITE" id="PS50090">
    <property type="entry name" value="MYB_LIKE"/>
    <property type="match status" value="1"/>
</dbReference>
<dbReference type="GO" id="GO:0003677">
    <property type="term" value="F:DNA binding"/>
    <property type="evidence" value="ECO:0007669"/>
    <property type="project" value="UniProtKB-KW"/>
</dbReference>
<evidence type="ECO:0000256" key="3">
    <source>
        <dbReference type="ARBA" id="ARBA00022895"/>
    </source>
</evidence>
<evidence type="ECO:0000313" key="10">
    <source>
        <dbReference type="EMBL" id="KAL3065259.1"/>
    </source>
</evidence>
<keyword evidence="2" id="KW-0158">Chromosome</keyword>
<feature type="compositionally biased region" description="Polar residues" evidence="7">
    <location>
        <begin position="356"/>
        <end position="373"/>
    </location>
</feature>
<comment type="subcellular location">
    <subcellularLocation>
        <location evidence="1">Chromosome</location>
        <location evidence="1">Telomere</location>
    </subcellularLocation>
</comment>
<protein>
    <recommendedName>
        <fullName evidence="12">Telomeric repeat-binding factor 2</fullName>
    </recommendedName>
</protein>
<dbReference type="AlphaFoldDB" id="A0ABD2HFX3"/>
<feature type="region of interest" description="Disordered" evidence="7">
    <location>
        <begin position="432"/>
        <end position="459"/>
    </location>
</feature>
<dbReference type="PANTHER" id="PTHR46833:SF1">
    <property type="entry name" value="TELOMERIC REPEAT-BINDING FACTOR 2"/>
    <property type="match status" value="1"/>
</dbReference>
<dbReference type="EMBL" id="JBIYXZ010002069">
    <property type="protein sequence ID" value="KAL3065259.1"/>
    <property type="molecule type" value="Genomic_DNA"/>
</dbReference>
<keyword evidence="4" id="KW-0238">DNA-binding</keyword>
<dbReference type="Pfam" id="PF00249">
    <property type="entry name" value="Myb_DNA-binding"/>
    <property type="match status" value="1"/>
</dbReference>
<feature type="domain" description="Myb-like" evidence="8">
    <location>
        <begin position="557"/>
        <end position="610"/>
    </location>
</feature>
<dbReference type="PROSITE" id="PS51294">
    <property type="entry name" value="HTH_MYB"/>
    <property type="match status" value="1"/>
</dbReference>
<accession>A0ABD2HFX3</accession>
<feature type="region of interest" description="Disordered" evidence="7">
    <location>
        <begin position="274"/>
        <end position="303"/>
    </location>
</feature>
<evidence type="ECO:0000313" key="11">
    <source>
        <dbReference type="Proteomes" id="UP001619887"/>
    </source>
</evidence>
<dbReference type="Proteomes" id="UP001619887">
    <property type="component" value="Unassembled WGS sequence"/>
</dbReference>
<dbReference type="InterPro" id="IPR036507">
    <property type="entry name" value="Telomere_rpt-bd_fac_dimer_sf"/>
</dbReference>
<feature type="region of interest" description="Disordered" evidence="7">
    <location>
        <begin position="482"/>
        <end position="519"/>
    </location>
</feature>
<evidence type="ECO:0000259" key="9">
    <source>
        <dbReference type="PROSITE" id="PS51294"/>
    </source>
</evidence>
<evidence type="ECO:0000256" key="5">
    <source>
        <dbReference type="ARBA" id="ARBA00023242"/>
    </source>
</evidence>
<feature type="compositionally biased region" description="Low complexity" evidence="7">
    <location>
        <begin position="214"/>
        <end position="227"/>
    </location>
</feature>
<feature type="region of interest" description="Disordered" evidence="7">
    <location>
        <begin position="214"/>
        <end position="234"/>
    </location>
</feature>
<dbReference type="Gene3D" id="1.10.10.60">
    <property type="entry name" value="Homeodomain-like"/>
    <property type="match status" value="1"/>
</dbReference>
<feature type="domain" description="HTH myb-type" evidence="9">
    <location>
        <begin position="561"/>
        <end position="614"/>
    </location>
</feature>
<evidence type="ECO:0000256" key="4">
    <source>
        <dbReference type="ARBA" id="ARBA00023125"/>
    </source>
</evidence>
<dbReference type="InterPro" id="IPR013867">
    <property type="entry name" value="Telomere_rpt-bd_fac_dimer_dom"/>
</dbReference>
<dbReference type="PANTHER" id="PTHR46833">
    <property type="entry name" value="TELOMERIC REPEAT-BINDING FACTOR 2 TERF2"/>
    <property type="match status" value="1"/>
</dbReference>
<dbReference type="CDD" id="cd11660">
    <property type="entry name" value="SANT_TRF"/>
    <property type="match status" value="1"/>
</dbReference>
<comment type="caution">
    <text evidence="10">The sequence shown here is derived from an EMBL/GenBank/DDBJ whole genome shotgun (WGS) entry which is preliminary data.</text>
</comment>
<evidence type="ECO:0000256" key="2">
    <source>
        <dbReference type="ARBA" id="ARBA00022454"/>
    </source>
</evidence>
<dbReference type="InterPro" id="IPR009057">
    <property type="entry name" value="Homeodomain-like_sf"/>
</dbReference>
<keyword evidence="5" id="KW-0539">Nucleus</keyword>
<dbReference type="InterPro" id="IPR001005">
    <property type="entry name" value="SANT/Myb"/>
</dbReference>
<gene>
    <name evidence="10" type="ORF">OYC64_015438</name>
</gene>
<dbReference type="SUPFAM" id="SSF46689">
    <property type="entry name" value="Homeodomain-like"/>
    <property type="match status" value="1"/>
</dbReference>
<dbReference type="GO" id="GO:0005654">
    <property type="term" value="C:nucleoplasm"/>
    <property type="evidence" value="ECO:0007669"/>
    <property type="project" value="UniProtKB-ARBA"/>
</dbReference>
<dbReference type="SUPFAM" id="SSF63600">
    <property type="entry name" value="Telomeric repeat binding factor (TRF) dimerisation domain"/>
    <property type="match status" value="1"/>
</dbReference>
<reference evidence="10 11" key="2">
    <citation type="journal article" date="2024" name="G3 (Bethesda)">
        <title>The genome of the cryopelagic Antarctic bald notothen, Trematomus borchgrevinki.</title>
        <authorList>
            <person name="Rayamajhi N."/>
            <person name="Rivera-Colon A.G."/>
            <person name="Minhas B.F."/>
            <person name="Cheng C.C."/>
            <person name="Catchen J.M."/>
        </authorList>
    </citation>
    <scope>NUCLEOTIDE SEQUENCE [LARGE SCALE GENOMIC DNA]</scope>
    <source>
        <strain evidence="10">AGRC-2024</strain>
    </source>
</reference>
<feature type="compositionally biased region" description="Basic and acidic residues" evidence="7">
    <location>
        <begin position="374"/>
        <end position="384"/>
    </location>
</feature>
<keyword evidence="6" id="KW-0131">Cell cycle</keyword>
<evidence type="ECO:0000256" key="1">
    <source>
        <dbReference type="ARBA" id="ARBA00004574"/>
    </source>
</evidence>
<dbReference type="InterPro" id="IPR017930">
    <property type="entry name" value="Myb_dom"/>
</dbReference>
<dbReference type="Gene3D" id="1.25.40.210">
    <property type="entry name" value="Telomere repeat-binding factor, dimerisation domain"/>
    <property type="match status" value="1"/>
</dbReference>
<keyword evidence="11" id="KW-1185">Reference proteome</keyword>
<feature type="compositionally biased region" description="Polar residues" evidence="7">
    <location>
        <begin position="390"/>
        <end position="401"/>
    </location>
</feature>
<proteinExistence type="predicted"/>
<feature type="compositionally biased region" description="Polar residues" evidence="7">
    <location>
        <begin position="497"/>
        <end position="507"/>
    </location>
</feature>
<evidence type="ECO:0000256" key="7">
    <source>
        <dbReference type="SAM" id="MobiDB-lite"/>
    </source>
</evidence>
<name>A0ABD2HFX3_PAGBO</name>
<evidence type="ECO:0000256" key="6">
    <source>
        <dbReference type="ARBA" id="ARBA00023306"/>
    </source>
</evidence>
<keyword evidence="3" id="KW-0779">Telomere</keyword>
<dbReference type="GO" id="GO:0000781">
    <property type="term" value="C:chromosome, telomeric region"/>
    <property type="evidence" value="ECO:0007669"/>
    <property type="project" value="UniProtKB-SubCell"/>
</dbReference>
<dbReference type="InterPro" id="IPR030657">
    <property type="entry name" value="TERF2"/>
</dbReference>
<evidence type="ECO:0000259" key="8">
    <source>
        <dbReference type="PROSITE" id="PS50090"/>
    </source>
</evidence>
<organism evidence="10 11">
    <name type="scientific">Pagothenia borchgrevinki</name>
    <name type="common">Bald rockcod</name>
    <name type="synonym">Trematomus borchgrevinki</name>
    <dbReference type="NCBI Taxonomy" id="8213"/>
    <lineage>
        <taxon>Eukaryota</taxon>
        <taxon>Metazoa</taxon>
        <taxon>Chordata</taxon>
        <taxon>Craniata</taxon>
        <taxon>Vertebrata</taxon>
        <taxon>Euteleostomi</taxon>
        <taxon>Actinopterygii</taxon>
        <taxon>Neopterygii</taxon>
        <taxon>Teleostei</taxon>
        <taxon>Neoteleostei</taxon>
        <taxon>Acanthomorphata</taxon>
        <taxon>Eupercaria</taxon>
        <taxon>Perciformes</taxon>
        <taxon>Notothenioidei</taxon>
        <taxon>Nototheniidae</taxon>
        <taxon>Pagothenia</taxon>
    </lineage>
</organism>
<feature type="region of interest" description="Disordered" evidence="7">
    <location>
        <begin position="354"/>
        <end position="414"/>
    </location>
</feature>
<evidence type="ECO:0008006" key="12">
    <source>
        <dbReference type="Google" id="ProtNLM"/>
    </source>
</evidence>
<sequence>MAANSQVYMEAFVNHWIVDYYSVLAIELFKTKKYEDFCGIVAILDGILTRPVYSSEVTPTKIRVLHFLARINEGENLDVVFEQDPSVSPLESALKVLESMAKDCSTPLPERDFDHASASLKEMMVSLFIKNDEFDKAKEVLNKHFPKPRVGKKAIFTRLINQKSRTHEVIEHIDFQSFREEMFDYCQSLFSDVPFLLRAATQIIEEKRLRDQVAKAAGPEEQEAAGPSSTPQICSVHFTPGKHTMLQRTRLEAAFKALCTCSDDKTFAQLEEEVEEEQQARNDLSLRLSPTPEQETHQDPEQDRIFQRASGSPMEAYPPQTDVVPKAQVEWLSKTSSVPRNKRLWTVARLVVEPDSQGSSPCTQGSSPCTTPSREVETEVRTEEPPQSPAAPNNTSEQSVVTVDEDSIPVRKRRRRESNICSRYFLTESELSSCRKSEPLSSDSNEEPQESPAPCKAPVRKPLTKYAKILLGRVPDEVRIRDSSLDSSPELYPTHPVPQQSSTPNKDSAQEKGPAPSKWKVLYTNAKESRDTWSDEETYFSAKNNTGSKNQSVNQTLPVNRKLKWTEDETQMLIDGVKKFGEGNWCKIKSHFSFKERSNVGLKDRWRTLKNSKMV</sequence>
<reference evidence="10 11" key="1">
    <citation type="journal article" date="2022" name="G3 (Bethesda)">
        <title>Evaluating Illumina-, Nanopore-, and PacBio-based genome assembly strategies with the bald notothen, Trematomus borchgrevinki.</title>
        <authorList>
            <person name="Rayamajhi N."/>
            <person name="Cheng C.C."/>
            <person name="Catchen J.M."/>
        </authorList>
    </citation>
    <scope>NUCLEOTIDE SEQUENCE [LARGE SCALE GENOMIC DNA]</scope>
    <source>
        <strain evidence="10">AGRC-2024</strain>
    </source>
</reference>